<evidence type="ECO:0000256" key="3">
    <source>
        <dbReference type="ARBA" id="ARBA00012439"/>
    </source>
</evidence>
<evidence type="ECO:0000256" key="4">
    <source>
        <dbReference type="ARBA" id="ARBA00015100"/>
    </source>
</evidence>
<dbReference type="FunFam" id="1.10.600.10:FF:000001">
    <property type="entry name" value="Geranylgeranyl diphosphate synthase"/>
    <property type="match status" value="1"/>
</dbReference>
<evidence type="ECO:0000256" key="10">
    <source>
        <dbReference type="ARBA" id="ARBA00032873"/>
    </source>
</evidence>
<dbReference type="PANTHER" id="PTHR43281:SF1">
    <property type="entry name" value="FARNESYL DIPHOSPHATE SYNTHASE"/>
    <property type="match status" value="1"/>
</dbReference>
<dbReference type="InterPro" id="IPR053378">
    <property type="entry name" value="Prenyl_diphosphate_synthase"/>
</dbReference>
<proteinExistence type="inferred from homology"/>
<dbReference type="eggNOG" id="COG0142">
    <property type="taxonomic scope" value="Bacteria"/>
</dbReference>
<evidence type="ECO:0000256" key="5">
    <source>
        <dbReference type="ARBA" id="ARBA00022679"/>
    </source>
</evidence>
<evidence type="ECO:0000313" key="14">
    <source>
        <dbReference type="Proteomes" id="UP000013097"/>
    </source>
</evidence>
<protein>
    <recommendedName>
        <fullName evidence="4">Farnesyl diphosphate synthase</fullName>
        <ecNumber evidence="3">2.5.1.10</ecNumber>
    </recommendedName>
    <alternativeName>
        <fullName evidence="10">(2E,6E)-farnesyl diphosphate synthase</fullName>
    </alternativeName>
    <alternativeName>
        <fullName evidence="9">Geranyltranstransferase</fullName>
    </alternativeName>
</protein>
<dbReference type="Pfam" id="PF00348">
    <property type="entry name" value="polyprenyl_synt"/>
    <property type="match status" value="1"/>
</dbReference>
<organism evidence="13 14">
    <name type="scientific">Clostridium thermobutyricum</name>
    <dbReference type="NCBI Taxonomy" id="29372"/>
    <lineage>
        <taxon>Bacteria</taxon>
        <taxon>Bacillati</taxon>
        <taxon>Bacillota</taxon>
        <taxon>Clostridia</taxon>
        <taxon>Eubacteriales</taxon>
        <taxon>Clostridiaceae</taxon>
        <taxon>Clostridium</taxon>
    </lineage>
</organism>
<evidence type="ECO:0000256" key="8">
    <source>
        <dbReference type="ARBA" id="ARBA00023229"/>
    </source>
</evidence>
<comment type="caution">
    <text evidence="13">The sequence shown here is derived from an EMBL/GenBank/DDBJ whole genome shotgun (WGS) entry which is preliminary data.</text>
</comment>
<evidence type="ECO:0000256" key="7">
    <source>
        <dbReference type="ARBA" id="ARBA00022842"/>
    </source>
</evidence>
<evidence type="ECO:0000256" key="11">
    <source>
        <dbReference type="ARBA" id="ARBA00049399"/>
    </source>
</evidence>
<dbReference type="PROSITE" id="PS00723">
    <property type="entry name" value="POLYPRENYL_SYNTHASE_1"/>
    <property type="match status" value="1"/>
</dbReference>
<dbReference type="SUPFAM" id="SSF48576">
    <property type="entry name" value="Terpenoid synthases"/>
    <property type="match status" value="1"/>
</dbReference>
<dbReference type="SFLD" id="SFLDS00005">
    <property type="entry name" value="Isoprenoid_Synthase_Type_I"/>
    <property type="match status" value="1"/>
</dbReference>
<keyword evidence="5 12" id="KW-0808">Transferase</keyword>
<sequence>MYINEYKAVIDNYLEEYFKGKDGFNKLIYEAESYSLNIGGKRIRPILILLGYNSYKKDYKKALDIACAMEMIHTYSLIHDDLPCMDDDDLRRGKKTNHKVFGENMAVLAGDALLNEAMILIMKSSLENGDNFLKAGLNIAKASGADGMIGGQVVDILSEGKNISIEELKYMHEKKTGALIKASIVSGAIMGGASKEELYKWEKYGENLGLAFQIKDDILDVVGNEQKLGKRIHVDEEKNKTNYISKYGLEKCKEMCRNLTEECIEILKSLNKNTELLEELTINLLKREY</sequence>
<dbReference type="PROSITE" id="PS00444">
    <property type="entry name" value="POLYPRENYL_SYNTHASE_2"/>
    <property type="match status" value="1"/>
</dbReference>
<dbReference type="HOGENOM" id="CLU_014015_0_0_9"/>
<dbReference type="PATRIC" id="fig|999411.4.peg.1197"/>
<dbReference type="InterPro" id="IPR000092">
    <property type="entry name" value="Polyprenyl_synt"/>
</dbReference>
<dbReference type="GO" id="GO:0046872">
    <property type="term" value="F:metal ion binding"/>
    <property type="evidence" value="ECO:0007669"/>
    <property type="project" value="UniProtKB-KW"/>
</dbReference>
<dbReference type="Gene3D" id="1.10.600.10">
    <property type="entry name" value="Farnesyl Diphosphate Synthase"/>
    <property type="match status" value="1"/>
</dbReference>
<comment type="similarity">
    <text evidence="2 12">Belongs to the FPP/GGPP synthase family.</text>
</comment>
<keyword evidence="8" id="KW-0414">Isoprene biosynthesis</keyword>
<dbReference type="PANTHER" id="PTHR43281">
    <property type="entry name" value="FARNESYL DIPHOSPHATE SYNTHASE"/>
    <property type="match status" value="1"/>
</dbReference>
<dbReference type="CDD" id="cd00685">
    <property type="entry name" value="Trans_IPPS_HT"/>
    <property type="match status" value="1"/>
</dbReference>
<dbReference type="SFLD" id="SFLDG01017">
    <property type="entry name" value="Polyprenyl_Transferase_Like"/>
    <property type="match status" value="1"/>
</dbReference>
<keyword evidence="7" id="KW-0460">Magnesium</keyword>
<gene>
    <name evidence="13" type="ORF">HMPREF1092_01224</name>
</gene>
<keyword evidence="14" id="KW-1185">Reference proteome</keyword>
<dbReference type="Proteomes" id="UP000013097">
    <property type="component" value="Unassembled WGS sequence"/>
</dbReference>
<name>N9Y1F8_9CLOT</name>
<dbReference type="GO" id="GO:0005737">
    <property type="term" value="C:cytoplasm"/>
    <property type="evidence" value="ECO:0007669"/>
    <property type="project" value="UniProtKB-ARBA"/>
</dbReference>
<dbReference type="EMBL" id="AGYT01000008">
    <property type="protein sequence ID" value="ENZ01989.1"/>
    <property type="molecule type" value="Genomic_DNA"/>
</dbReference>
<keyword evidence="6" id="KW-0479">Metal-binding</keyword>
<evidence type="ECO:0000256" key="2">
    <source>
        <dbReference type="ARBA" id="ARBA00006706"/>
    </source>
</evidence>
<dbReference type="NCBIfam" id="NF045485">
    <property type="entry name" value="FPPsyn"/>
    <property type="match status" value="1"/>
</dbReference>
<comment type="catalytic activity">
    <reaction evidence="11">
        <text>isopentenyl diphosphate + (2E)-geranyl diphosphate = (2E,6E)-farnesyl diphosphate + diphosphate</text>
        <dbReference type="Rhea" id="RHEA:19361"/>
        <dbReference type="ChEBI" id="CHEBI:33019"/>
        <dbReference type="ChEBI" id="CHEBI:58057"/>
        <dbReference type="ChEBI" id="CHEBI:128769"/>
        <dbReference type="ChEBI" id="CHEBI:175763"/>
        <dbReference type="EC" id="2.5.1.10"/>
    </reaction>
</comment>
<evidence type="ECO:0000313" key="13">
    <source>
        <dbReference type="EMBL" id="ENZ01989.1"/>
    </source>
</evidence>
<evidence type="ECO:0000256" key="1">
    <source>
        <dbReference type="ARBA" id="ARBA00001946"/>
    </source>
</evidence>
<dbReference type="AlphaFoldDB" id="N9Y1F8"/>
<dbReference type="GO" id="GO:0016114">
    <property type="term" value="P:terpenoid biosynthetic process"/>
    <property type="evidence" value="ECO:0007669"/>
    <property type="project" value="UniProtKB-ARBA"/>
</dbReference>
<accession>N9Y1F8</accession>
<dbReference type="RefSeq" id="WP_002597725.1">
    <property type="nucleotide sequence ID" value="NZ_KB850956.1"/>
</dbReference>
<evidence type="ECO:0000256" key="12">
    <source>
        <dbReference type="RuleBase" id="RU004466"/>
    </source>
</evidence>
<comment type="cofactor">
    <cofactor evidence="1">
        <name>Mg(2+)</name>
        <dbReference type="ChEBI" id="CHEBI:18420"/>
    </cofactor>
</comment>
<dbReference type="InterPro" id="IPR033749">
    <property type="entry name" value="Polyprenyl_synt_CS"/>
</dbReference>
<dbReference type="InterPro" id="IPR008949">
    <property type="entry name" value="Isoprenoid_synthase_dom_sf"/>
</dbReference>
<dbReference type="EC" id="2.5.1.10" evidence="3"/>
<dbReference type="GO" id="GO:0004337">
    <property type="term" value="F:(2E,6E)-farnesyl diphosphate synthase activity"/>
    <property type="evidence" value="ECO:0007669"/>
    <property type="project" value="UniProtKB-EC"/>
</dbReference>
<evidence type="ECO:0000256" key="9">
    <source>
        <dbReference type="ARBA" id="ARBA00032380"/>
    </source>
</evidence>
<reference evidence="13 14" key="1">
    <citation type="submission" date="2013-01" db="EMBL/GenBank/DDBJ databases">
        <title>The Genome Sequence of Clostridium colicanis 209318.</title>
        <authorList>
            <consortium name="The Broad Institute Genome Sequencing Platform"/>
            <person name="Earl A."/>
            <person name="Ward D."/>
            <person name="Feldgarden M."/>
            <person name="Gevers D."/>
            <person name="Courvalin P."/>
            <person name="Lambert T."/>
            <person name="Walker B."/>
            <person name="Young S.K."/>
            <person name="Zeng Q."/>
            <person name="Gargeya S."/>
            <person name="Fitzgerald M."/>
            <person name="Haas B."/>
            <person name="Abouelleil A."/>
            <person name="Alvarado L."/>
            <person name="Arachchi H.M."/>
            <person name="Berlin A.M."/>
            <person name="Chapman S.B."/>
            <person name="Dewar J."/>
            <person name="Goldberg J."/>
            <person name="Griggs A."/>
            <person name="Gujja S."/>
            <person name="Hansen M."/>
            <person name="Howarth C."/>
            <person name="Imamovic A."/>
            <person name="Larimer J."/>
            <person name="McCowan C."/>
            <person name="Murphy C."/>
            <person name="Neiman D."/>
            <person name="Pearson M."/>
            <person name="Priest M."/>
            <person name="Roberts A."/>
            <person name="Saif S."/>
            <person name="Shea T."/>
            <person name="Sisk P."/>
            <person name="Sykes S."/>
            <person name="Wortman J."/>
            <person name="Nusbaum C."/>
            <person name="Birren B."/>
        </authorList>
    </citation>
    <scope>NUCLEOTIDE SEQUENCE [LARGE SCALE GENOMIC DNA]</scope>
    <source>
        <strain evidence="13 14">209318</strain>
    </source>
</reference>
<evidence type="ECO:0000256" key="6">
    <source>
        <dbReference type="ARBA" id="ARBA00022723"/>
    </source>
</evidence>